<evidence type="ECO:0000256" key="1">
    <source>
        <dbReference type="SAM" id="MobiDB-lite"/>
    </source>
</evidence>
<feature type="compositionally biased region" description="Basic and acidic residues" evidence="1">
    <location>
        <begin position="558"/>
        <end position="571"/>
    </location>
</feature>
<dbReference type="AlphaFoldDB" id="A0A9P9JKX2"/>
<accession>A0A9P9JKX2</accession>
<protein>
    <submittedName>
        <fullName evidence="2">Uncharacterized protein</fullName>
    </submittedName>
</protein>
<evidence type="ECO:0000313" key="2">
    <source>
        <dbReference type="EMBL" id="KAH7213369.1"/>
    </source>
</evidence>
<organism evidence="2 3">
    <name type="scientific">Fusarium redolens</name>
    <dbReference type="NCBI Taxonomy" id="48865"/>
    <lineage>
        <taxon>Eukaryota</taxon>
        <taxon>Fungi</taxon>
        <taxon>Dikarya</taxon>
        <taxon>Ascomycota</taxon>
        <taxon>Pezizomycotina</taxon>
        <taxon>Sordariomycetes</taxon>
        <taxon>Hypocreomycetidae</taxon>
        <taxon>Hypocreales</taxon>
        <taxon>Nectriaceae</taxon>
        <taxon>Fusarium</taxon>
        <taxon>Fusarium redolens species complex</taxon>
    </lineage>
</organism>
<dbReference type="RefSeq" id="XP_046041817.1">
    <property type="nucleotide sequence ID" value="XM_046200454.1"/>
</dbReference>
<evidence type="ECO:0000313" key="3">
    <source>
        <dbReference type="Proteomes" id="UP000720189"/>
    </source>
</evidence>
<comment type="caution">
    <text evidence="2">The sequence shown here is derived from an EMBL/GenBank/DDBJ whole genome shotgun (WGS) entry which is preliminary data.</text>
</comment>
<name>A0A9P9JKX2_FUSRE</name>
<dbReference type="OrthoDB" id="5422579at2759"/>
<dbReference type="GeneID" id="70230408"/>
<dbReference type="EMBL" id="JAGMUX010000030">
    <property type="protein sequence ID" value="KAH7213369.1"/>
    <property type="molecule type" value="Genomic_DNA"/>
</dbReference>
<proteinExistence type="predicted"/>
<keyword evidence="3" id="KW-1185">Reference proteome</keyword>
<feature type="region of interest" description="Disordered" evidence="1">
    <location>
        <begin position="541"/>
        <end position="571"/>
    </location>
</feature>
<gene>
    <name evidence="2" type="ORF">BKA55DRAFT_697878</name>
</gene>
<sequence>MGLAIRDAASTKTHEMPRDLSFVFGIIPKDVFDAMSEGVVIGDSAQDFDITRISTGQTRAWKATEEVMIEETKIQYVKESLPSELLSPICDILPNSDIKNLRLAGPLLGRKCQLQISRVFISPNPRNLDVVRSTASLETYHLGIEEVIWDDATLMPFGRDEVLFDEYSDESEEEDSAEKDAEGRECFSWYTRGCKRNIKAVKDRMADQVSRPDALSWKANGELSWRQKTDEDVLRYALHQFPKLKRVIVTPAAQGYLFEPLYKIPMIRSFPYDLIYPVPRGWPTPWPRRPWAFVMPWIGDEAVEEQKNQWHGARIVTKVLAEMKHNVTELIFDDHLLQTGINHLALNRGTEEYNNFCDIIKCPGFRKLKLSLLVGLWLAEEYDIYEKRYLRDALYQATDMRHFSFHTDFATNRYTSTVDIHQYASLFDVFPIDRWQKLTHFGLSNVLATQNDLISFLSKLPPTVQTVELSFLTFMKGEGHYRSLIEDIRDKLNWKHRPVEEKIKIHVKSFCYLSYYGRYICINREIEEYVYNGGSQPFQLGQRGNGSDVDQGTGVQRDLFDPSWERPNESS</sequence>
<reference evidence="2" key="1">
    <citation type="journal article" date="2021" name="Nat. Commun.">
        <title>Genetic determinants of endophytism in the Arabidopsis root mycobiome.</title>
        <authorList>
            <person name="Mesny F."/>
            <person name="Miyauchi S."/>
            <person name="Thiergart T."/>
            <person name="Pickel B."/>
            <person name="Atanasova L."/>
            <person name="Karlsson M."/>
            <person name="Huettel B."/>
            <person name="Barry K.W."/>
            <person name="Haridas S."/>
            <person name="Chen C."/>
            <person name="Bauer D."/>
            <person name="Andreopoulos W."/>
            <person name="Pangilinan J."/>
            <person name="LaButti K."/>
            <person name="Riley R."/>
            <person name="Lipzen A."/>
            <person name="Clum A."/>
            <person name="Drula E."/>
            <person name="Henrissat B."/>
            <person name="Kohler A."/>
            <person name="Grigoriev I.V."/>
            <person name="Martin F.M."/>
            <person name="Hacquard S."/>
        </authorList>
    </citation>
    <scope>NUCLEOTIDE SEQUENCE</scope>
    <source>
        <strain evidence="2">MPI-CAGE-AT-0023</strain>
    </source>
</reference>
<dbReference type="Proteomes" id="UP000720189">
    <property type="component" value="Unassembled WGS sequence"/>
</dbReference>